<dbReference type="AlphaFoldDB" id="A0A238L7B9"/>
<accession>A0A238L7B9</accession>
<gene>
    <name evidence="3" type="ORF">MAA8898_05099</name>
</gene>
<dbReference type="OrthoDB" id="9796530at2"/>
<dbReference type="InterPro" id="IPR025924">
    <property type="entry name" value="YHYH_dom"/>
</dbReference>
<evidence type="ECO:0000313" key="4">
    <source>
        <dbReference type="Proteomes" id="UP000207598"/>
    </source>
</evidence>
<proteinExistence type="predicted"/>
<evidence type="ECO:0000259" key="2">
    <source>
        <dbReference type="Pfam" id="PF14240"/>
    </source>
</evidence>
<reference evidence="3 4" key="1">
    <citation type="submission" date="2017-05" db="EMBL/GenBank/DDBJ databases">
        <authorList>
            <person name="Song R."/>
            <person name="Chenine A.L."/>
            <person name="Ruprecht R.M."/>
        </authorList>
    </citation>
    <scope>NUCLEOTIDE SEQUENCE [LARGE SCALE GENOMIC DNA]</scope>
    <source>
        <strain evidence="3 4">CECT 8898</strain>
    </source>
</reference>
<feature type="domain" description="YHYH" evidence="2">
    <location>
        <begin position="194"/>
        <end position="284"/>
    </location>
</feature>
<feature type="chain" id="PRO_5012263458" description="YHYH domain-containing protein" evidence="1">
    <location>
        <begin position="27"/>
        <end position="340"/>
    </location>
</feature>
<dbReference type="RefSeq" id="WP_094023812.1">
    <property type="nucleotide sequence ID" value="NZ_FXYF01000033.1"/>
</dbReference>
<protein>
    <recommendedName>
        <fullName evidence="2">YHYH domain-containing protein</fullName>
    </recommendedName>
</protein>
<evidence type="ECO:0000313" key="3">
    <source>
        <dbReference type="EMBL" id="SMX50897.1"/>
    </source>
</evidence>
<organism evidence="3 4">
    <name type="scientific">Maliponia aquimaris</name>
    <dbReference type="NCBI Taxonomy" id="1673631"/>
    <lineage>
        <taxon>Bacteria</taxon>
        <taxon>Pseudomonadati</taxon>
        <taxon>Pseudomonadota</taxon>
        <taxon>Alphaproteobacteria</taxon>
        <taxon>Rhodobacterales</taxon>
        <taxon>Paracoccaceae</taxon>
        <taxon>Maliponia</taxon>
    </lineage>
</organism>
<dbReference type="Proteomes" id="UP000207598">
    <property type="component" value="Unassembled WGS sequence"/>
</dbReference>
<dbReference type="Pfam" id="PF14240">
    <property type="entry name" value="YHYH"/>
    <property type="match status" value="1"/>
</dbReference>
<dbReference type="EMBL" id="FXYF01000033">
    <property type="protein sequence ID" value="SMX50897.1"/>
    <property type="molecule type" value="Genomic_DNA"/>
</dbReference>
<keyword evidence="1" id="KW-0732">Signal</keyword>
<sequence length="340" mass="35474">MLLTHRPDRGVVFLLAVLGAAGPAAAQTEEVRLARIADFFASAQLVAGPDLVDCTLSGGTDTTCFSITVRQAPQGDTLGPWCPTHITDGPEAGGLWFLDGKTVDVDGDFITSLAEVYGDTKWQLYDPETGDVRFTGTLEACEAAARPDVDPAYHNYCVQCLPEYLPEGATLTYVLPLDRYPVDRPAPANRTGAGVALNGVRIDGPAPLDAILAAYTIAAFDDCGGHINTHVGYHYHAVTDCLTGTATTLEGASAEAVTAHGGQIGIAMDGAAIFAHRLADGTDPEGLDACYGHAVDGLSYHYHAGAAGSNQNLGCLSAETGCVLVEGETVCDASRRPPRP</sequence>
<name>A0A238L7B9_9RHOB</name>
<evidence type="ECO:0000256" key="1">
    <source>
        <dbReference type="SAM" id="SignalP"/>
    </source>
</evidence>
<keyword evidence="4" id="KW-1185">Reference proteome</keyword>
<feature type="signal peptide" evidence="1">
    <location>
        <begin position="1"/>
        <end position="26"/>
    </location>
</feature>